<organism evidence="1 2">
    <name type="scientific">Brassica cretica</name>
    <name type="common">Mustard</name>
    <dbReference type="NCBI Taxonomy" id="69181"/>
    <lineage>
        <taxon>Eukaryota</taxon>
        <taxon>Viridiplantae</taxon>
        <taxon>Streptophyta</taxon>
        <taxon>Embryophyta</taxon>
        <taxon>Tracheophyta</taxon>
        <taxon>Spermatophyta</taxon>
        <taxon>Magnoliopsida</taxon>
        <taxon>eudicotyledons</taxon>
        <taxon>Gunneridae</taxon>
        <taxon>Pentapetalae</taxon>
        <taxon>rosids</taxon>
        <taxon>malvids</taxon>
        <taxon>Brassicales</taxon>
        <taxon>Brassicaceae</taxon>
        <taxon>Brassiceae</taxon>
        <taxon>Brassica</taxon>
    </lineage>
</organism>
<dbReference type="AlphaFoldDB" id="A0A8S9HLR0"/>
<evidence type="ECO:0000313" key="2">
    <source>
        <dbReference type="Proteomes" id="UP000712281"/>
    </source>
</evidence>
<dbReference type="Proteomes" id="UP000712281">
    <property type="component" value="Unassembled WGS sequence"/>
</dbReference>
<dbReference type="EMBL" id="QGKW02001940">
    <property type="protein sequence ID" value="KAF2559415.1"/>
    <property type="molecule type" value="Genomic_DNA"/>
</dbReference>
<protein>
    <submittedName>
        <fullName evidence="1">Uncharacterized protein</fullName>
    </submittedName>
</protein>
<gene>
    <name evidence="1" type="ORF">F2Q68_00013742</name>
</gene>
<evidence type="ECO:0000313" key="1">
    <source>
        <dbReference type="EMBL" id="KAF2559415.1"/>
    </source>
</evidence>
<name>A0A8S9HLR0_BRACR</name>
<reference evidence="1" key="1">
    <citation type="submission" date="2019-12" db="EMBL/GenBank/DDBJ databases">
        <title>Genome sequencing and annotation of Brassica cretica.</title>
        <authorList>
            <person name="Studholme D.J."/>
            <person name="Sarris P.F."/>
        </authorList>
    </citation>
    <scope>NUCLEOTIDE SEQUENCE</scope>
    <source>
        <strain evidence="1">PFS-001/15</strain>
        <tissue evidence="1">Leaf</tissue>
    </source>
</reference>
<sequence>MSEISDLRNLRFVMMWMDSAPVVPAAREQPVQEHPAELGWSAASEASVVASVATEQ</sequence>
<proteinExistence type="predicted"/>
<accession>A0A8S9HLR0</accession>
<comment type="caution">
    <text evidence="1">The sequence shown here is derived from an EMBL/GenBank/DDBJ whole genome shotgun (WGS) entry which is preliminary data.</text>
</comment>